<evidence type="ECO:0000256" key="1">
    <source>
        <dbReference type="SAM" id="MobiDB-lite"/>
    </source>
</evidence>
<accession>A0ABU7FHK3</accession>
<evidence type="ECO:0008006" key="4">
    <source>
        <dbReference type="Google" id="ProtNLM"/>
    </source>
</evidence>
<name>A0ABU7FHK3_9ACTN</name>
<reference evidence="2" key="1">
    <citation type="submission" date="2024-01" db="EMBL/GenBank/DDBJ databases">
        <title>First draft genome sequence data of TA4-1, the type strain of Gram-positive actinobacterium Streptomyces chiangmaiensis.</title>
        <authorList>
            <person name="Yasawong M."/>
            <person name="Nantapong N."/>
        </authorList>
    </citation>
    <scope>NUCLEOTIDE SEQUENCE</scope>
    <source>
        <strain evidence="2">TA4-1</strain>
    </source>
</reference>
<dbReference type="EMBL" id="JAYWVC010000036">
    <property type="protein sequence ID" value="MED7823102.1"/>
    <property type="molecule type" value="Genomic_DNA"/>
</dbReference>
<proteinExistence type="predicted"/>
<feature type="region of interest" description="Disordered" evidence="1">
    <location>
        <begin position="38"/>
        <end position="57"/>
    </location>
</feature>
<comment type="caution">
    <text evidence="2">The sequence shown here is derived from an EMBL/GenBank/DDBJ whole genome shotgun (WGS) entry which is preliminary data.</text>
</comment>
<organism evidence="2 3">
    <name type="scientific">Streptomyces chiangmaiensis</name>
    <dbReference type="NCBI Taxonomy" id="766497"/>
    <lineage>
        <taxon>Bacteria</taxon>
        <taxon>Bacillati</taxon>
        <taxon>Actinomycetota</taxon>
        <taxon>Actinomycetes</taxon>
        <taxon>Kitasatosporales</taxon>
        <taxon>Streptomycetaceae</taxon>
        <taxon>Streptomyces</taxon>
    </lineage>
</organism>
<dbReference type="Proteomes" id="UP001333996">
    <property type="component" value="Unassembled WGS sequence"/>
</dbReference>
<keyword evidence="3" id="KW-1185">Reference proteome</keyword>
<protein>
    <recommendedName>
        <fullName evidence="4">YCII-related domain-containing protein</fullName>
    </recommendedName>
</protein>
<gene>
    <name evidence="2" type="ORF">VXC91_14195</name>
</gene>
<dbReference type="RefSeq" id="WP_329507527.1">
    <property type="nucleotide sequence ID" value="NZ_BAAAYZ010000217.1"/>
</dbReference>
<evidence type="ECO:0000313" key="2">
    <source>
        <dbReference type="EMBL" id="MED7823102.1"/>
    </source>
</evidence>
<evidence type="ECO:0000313" key="3">
    <source>
        <dbReference type="Proteomes" id="UP001333996"/>
    </source>
</evidence>
<sequence>MNSLYQDGDYVSAEGAMVGLRVRDEACARALVQRTDYDMQTDGPYPETGCFEPPHGR</sequence>